<dbReference type="SUPFAM" id="SSF56112">
    <property type="entry name" value="Protein kinase-like (PK-like)"/>
    <property type="match status" value="1"/>
</dbReference>
<dbReference type="InterPro" id="IPR002575">
    <property type="entry name" value="Aminoglycoside_PTrfase"/>
</dbReference>
<reference evidence="2" key="1">
    <citation type="submission" date="2016-12" db="EMBL/GenBank/DDBJ databases">
        <title>The genomes of Aspergillus section Nigri reveals drivers in fungal speciation.</title>
        <authorList>
            <consortium name="DOE Joint Genome Institute"/>
            <person name="Vesth T.C."/>
            <person name="Nybo J."/>
            <person name="Theobald S."/>
            <person name="Brandl J."/>
            <person name="Frisvad J.C."/>
            <person name="Nielsen K.F."/>
            <person name="Lyhne E.K."/>
            <person name="Kogle M.E."/>
            <person name="Kuo A."/>
            <person name="Riley R."/>
            <person name="Clum A."/>
            <person name="Nolan M."/>
            <person name="Lipzen A."/>
            <person name="Salamov A."/>
            <person name="Henrissat B."/>
            <person name="Wiebenga A."/>
            <person name="De vries R.P."/>
            <person name="Grigoriev I.V."/>
            <person name="Mortensen U.H."/>
            <person name="Andersen M.R."/>
            <person name="Baker S.E."/>
        </authorList>
    </citation>
    <scope>NUCLEOTIDE SEQUENCE</scope>
    <source>
        <strain evidence="2">IBT 28561</strain>
    </source>
</reference>
<organism evidence="2 3">
    <name type="scientific">Aspergillus campestris (strain IBT 28561)</name>
    <dbReference type="NCBI Taxonomy" id="1392248"/>
    <lineage>
        <taxon>Eukaryota</taxon>
        <taxon>Fungi</taxon>
        <taxon>Dikarya</taxon>
        <taxon>Ascomycota</taxon>
        <taxon>Pezizomycotina</taxon>
        <taxon>Eurotiomycetes</taxon>
        <taxon>Eurotiomycetidae</taxon>
        <taxon>Eurotiales</taxon>
        <taxon>Aspergillaceae</taxon>
        <taxon>Aspergillus</taxon>
        <taxon>Aspergillus subgen. Circumdati</taxon>
    </lineage>
</organism>
<accession>A0A2I1DDZ2</accession>
<evidence type="ECO:0000313" key="3">
    <source>
        <dbReference type="Proteomes" id="UP000234254"/>
    </source>
</evidence>
<dbReference type="PANTHER" id="PTHR21310">
    <property type="entry name" value="AMINOGLYCOSIDE PHOSPHOTRANSFERASE-RELATED-RELATED"/>
    <property type="match status" value="1"/>
</dbReference>
<dbReference type="Proteomes" id="UP000234254">
    <property type="component" value="Unassembled WGS sequence"/>
</dbReference>
<dbReference type="InterPro" id="IPR011009">
    <property type="entry name" value="Kinase-like_dom_sf"/>
</dbReference>
<evidence type="ECO:0000259" key="1">
    <source>
        <dbReference type="Pfam" id="PF01636"/>
    </source>
</evidence>
<feature type="domain" description="Aminoglycoside phosphotransferase" evidence="1">
    <location>
        <begin position="56"/>
        <end position="254"/>
    </location>
</feature>
<sequence length="329" mass="37103">MPPIRVFGPQDLEHETLRELETVVERIFSPSVHVESIGLLEGHLHLIQTLTLSNGKRILLKQPPKPTTPLLRREQVLLETEARALALLEKSAIPYVPSLLLYDRRGSLLGSPLIVRQYTPGETLQEIEARLSNQNRQDLDRSLGSLASQIGGHVAESFGFLDEVARGSGKKSWKEVFVALVENIIRDSEDVFVNIPYTEIRQHVRRLSPALDEVTVPRLVVMDLGRPSQVLLNPETKQVSGIIDFGNTLWGDILMAEIFEDPSSAVFDGYGSLPIKSESERTRQLLYACYRSVCRIITEYYRHRNVTAEMDSRRQLTTILAKLSTIKSP</sequence>
<dbReference type="Gene3D" id="3.90.1200.10">
    <property type="match status" value="1"/>
</dbReference>
<dbReference type="VEuPathDB" id="FungiDB:P168DRAFT_323287"/>
<dbReference type="Pfam" id="PF01636">
    <property type="entry name" value="APH"/>
    <property type="match status" value="1"/>
</dbReference>
<dbReference type="InterPro" id="IPR051678">
    <property type="entry name" value="AGP_Transferase"/>
</dbReference>
<gene>
    <name evidence="2" type="ORF">P168DRAFT_323287</name>
</gene>
<protein>
    <recommendedName>
        <fullName evidence="1">Aminoglycoside phosphotransferase domain-containing protein</fullName>
    </recommendedName>
</protein>
<dbReference type="PANTHER" id="PTHR21310:SF59">
    <property type="entry name" value="AMINOGLYCOSIDE PHOSPHOTRANSFERASE DOMAIN-CONTAINING PROTEIN"/>
    <property type="match status" value="1"/>
</dbReference>
<dbReference type="OrthoDB" id="5210591at2759"/>
<dbReference type="EMBL" id="MSFM01000001">
    <property type="protein sequence ID" value="PKY08098.1"/>
    <property type="molecule type" value="Genomic_DNA"/>
</dbReference>
<keyword evidence="3" id="KW-1185">Reference proteome</keyword>
<dbReference type="AlphaFoldDB" id="A0A2I1DDZ2"/>
<dbReference type="GeneID" id="36548195"/>
<name>A0A2I1DDZ2_ASPC2</name>
<comment type="caution">
    <text evidence="2">The sequence shown here is derived from an EMBL/GenBank/DDBJ whole genome shotgun (WGS) entry which is preliminary data.</text>
</comment>
<proteinExistence type="predicted"/>
<evidence type="ECO:0000313" key="2">
    <source>
        <dbReference type="EMBL" id="PKY08098.1"/>
    </source>
</evidence>
<dbReference type="RefSeq" id="XP_024696692.1">
    <property type="nucleotide sequence ID" value="XM_024840671.1"/>
</dbReference>